<dbReference type="EMBL" id="OX596110">
    <property type="protein sequence ID" value="CAN0316616.1"/>
    <property type="molecule type" value="Genomic_DNA"/>
</dbReference>
<gene>
    <name evidence="1" type="ORF">MRATA1EN22A_LOCUS15499</name>
</gene>
<evidence type="ECO:0000313" key="1">
    <source>
        <dbReference type="EMBL" id="CAN0316616.1"/>
    </source>
</evidence>
<name>A0AC59Z9C4_RANTA</name>
<organism evidence="1 2">
    <name type="scientific">Rangifer tarandus platyrhynchus</name>
    <name type="common">Svalbard reindeer</name>
    <dbReference type="NCBI Taxonomy" id="3082113"/>
    <lineage>
        <taxon>Eukaryota</taxon>
        <taxon>Metazoa</taxon>
        <taxon>Chordata</taxon>
        <taxon>Craniata</taxon>
        <taxon>Vertebrata</taxon>
        <taxon>Euteleostomi</taxon>
        <taxon>Mammalia</taxon>
        <taxon>Eutheria</taxon>
        <taxon>Laurasiatheria</taxon>
        <taxon>Artiodactyla</taxon>
        <taxon>Ruminantia</taxon>
        <taxon>Pecora</taxon>
        <taxon>Cervidae</taxon>
        <taxon>Odocoileinae</taxon>
        <taxon>Rangifer</taxon>
    </lineage>
</organism>
<reference evidence="1" key="1">
    <citation type="submission" date="2023-05" db="EMBL/GenBank/DDBJ databases">
        <authorList>
            <consortium name="ELIXIR-Norway"/>
        </authorList>
    </citation>
    <scope>NUCLEOTIDE SEQUENCE</scope>
</reference>
<reference evidence="1" key="2">
    <citation type="submission" date="2025-03" db="EMBL/GenBank/DDBJ databases">
        <authorList>
            <consortium name="ELIXIR-Norway"/>
            <consortium name="Elixir Norway"/>
        </authorList>
    </citation>
    <scope>NUCLEOTIDE SEQUENCE</scope>
</reference>
<proteinExistence type="predicted"/>
<evidence type="ECO:0000313" key="2">
    <source>
        <dbReference type="Proteomes" id="UP001162501"/>
    </source>
</evidence>
<dbReference type="Proteomes" id="UP001162501">
    <property type="component" value="Chromosome 26"/>
</dbReference>
<sequence>MTGLLIRGHKDTDTEGEGLVMTASETGERQLQAKDCQVFLTTLSNREEARRCSPLQDSEGAQPCQHLDFELLAIRTLRQCISEVLSHPVWGIFVNSHPGNEYSHEVEMCLVC</sequence>
<accession>A0AC59Z9C4</accession>
<protein>
    <submittedName>
        <fullName evidence="1">Uncharacterized protein</fullName>
    </submittedName>
</protein>